<keyword evidence="1" id="KW-0812">Transmembrane</keyword>
<feature type="transmembrane region" description="Helical" evidence="1">
    <location>
        <begin position="49"/>
        <end position="68"/>
    </location>
</feature>
<organism evidence="2 3">
    <name type="scientific">Sphingomonas chungangi</name>
    <dbReference type="NCBI Taxonomy" id="2683589"/>
    <lineage>
        <taxon>Bacteria</taxon>
        <taxon>Pseudomonadati</taxon>
        <taxon>Pseudomonadota</taxon>
        <taxon>Alphaproteobacteria</taxon>
        <taxon>Sphingomonadales</taxon>
        <taxon>Sphingomonadaceae</taxon>
        <taxon>Sphingomonas</taxon>
    </lineage>
</organism>
<keyword evidence="1" id="KW-1133">Transmembrane helix</keyword>
<name>A0A838L3N8_9SPHN</name>
<feature type="transmembrane region" description="Helical" evidence="1">
    <location>
        <begin position="80"/>
        <end position="101"/>
    </location>
</feature>
<keyword evidence="1" id="KW-0472">Membrane</keyword>
<keyword evidence="3" id="KW-1185">Reference proteome</keyword>
<dbReference type="AlphaFoldDB" id="A0A838L3N8"/>
<dbReference type="InterPro" id="IPR018750">
    <property type="entry name" value="DUF2306_membrane"/>
</dbReference>
<feature type="transmembrane region" description="Helical" evidence="1">
    <location>
        <begin position="107"/>
        <end position="125"/>
    </location>
</feature>
<proteinExistence type="predicted"/>
<evidence type="ECO:0000313" key="2">
    <source>
        <dbReference type="EMBL" id="MBA2932826.1"/>
    </source>
</evidence>
<dbReference type="RefSeq" id="WP_160364916.1">
    <property type="nucleotide sequence ID" value="NZ_JACEIB010000001.1"/>
</dbReference>
<reference evidence="2 3" key="1">
    <citation type="submission" date="2020-07" db="EMBL/GenBank/DDBJ databases">
        <authorList>
            <person name="Sun Q."/>
        </authorList>
    </citation>
    <scope>NUCLEOTIDE SEQUENCE [LARGE SCALE GENOMIC DNA]</scope>
    <source>
        <strain evidence="2 3">CGMCC 1.13654</strain>
    </source>
</reference>
<accession>A0A838L3N8</accession>
<protein>
    <submittedName>
        <fullName evidence="2">DUF2306 domain-containing protein</fullName>
    </submittedName>
</protein>
<evidence type="ECO:0000313" key="3">
    <source>
        <dbReference type="Proteomes" id="UP000570166"/>
    </source>
</evidence>
<dbReference type="Proteomes" id="UP000570166">
    <property type="component" value="Unassembled WGS sequence"/>
</dbReference>
<gene>
    <name evidence="2" type="ORF">HZF05_01830</name>
</gene>
<dbReference type="EMBL" id="JACEIB010000001">
    <property type="protein sequence ID" value="MBA2932826.1"/>
    <property type="molecule type" value="Genomic_DNA"/>
</dbReference>
<evidence type="ECO:0000256" key="1">
    <source>
        <dbReference type="SAM" id="Phobius"/>
    </source>
</evidence>
<feature type="transmembrane region" description="Helical" evidence="1">
    <location>
        <begin position="20"/>
        <end position="37"/>
    </location>
</feature>
<sequence length="166" mass="17908">MASAGGVRTGIAPEPLDRALGFASIAMLALVLAAIARGHAHWGEPPAAVWGHLALVIAALVLTPVMMLRTKGSDRHRLLGTIWVALLLAIAIEGFFIPLHGRSFSPIWLISLFVLWRVPTAFLAARRHQVARHRAAMRGTVIGAFVVAGLFTLPFGRMLGIWLFHG</sequence>
<comment type="caution">
    <text evidence="2">The sequence shown here is derived from an EMBL/GenBank/DDBJ whole genome shotgun (WGS) entry which is preliminary data.</text>
</comment>
<feature type="transmembrane region" description="Helical" evidence="1">
    <location>
        <begin position="137"/>
        <end position="164"/>
    </location>
</feature>
<dbReference type="Pfam" id="PF10067">
    <property type="entry name" value="DUF2306"/>
    <property type="match status" value="1"/>
</dbReference>